<feature type="compositionally biased region" description="Polar residues" evidence="1">
    <location>
        <begin position="1"/>
        <end position="11"/>
    </location>
</feature>
<organism evidence="3 4">
    <name type="scientific">Fibrella forsythiae</name>
    <dbReference type="NCBI Taxonomy" id="2817061"/>
    <lineage>
        <taxon>Bacteria</taxon>
        <taxon>Pseudomonadati</taxon>
        <taxon>Bacteroidota</taxon>
        <taxon>Cytophagia</taxon>
        <taxon>Cytophagales</taxon>
        <taxon>Spirosomataceae</taxon>
        <taxon>Fibrella</taxon>
    </lineage>
</organism>
<evidence type="ECO:0000313" key="3">
    <source>
        <dbReference type="EMBL" id="MBO0950720.1"/>
    </source>
</evidence>
<dbReference type="RefSeq" id="WP_207330672.1">
    <property type="nucleotide sequence ID" value="NZ_JAFMYW010000006.1"/>
</dbReference>
<reference evidence="3 4" key="1">
    <citation type="submission" date="2021-03" db="EMBL/GenBank/DDBJ databases">
        <title>Fibrella sp. HMF5405 genome sequencing and assembly.</title>
        <authorList>
            <person name="Kang H."/>
            <person name="Kim H."/>
            <person name="Bae S."/>
            <person name="Joh K."/>
        </authorList>
    </citation>
    <scope>NUCLEOTIDE SEQUENCE [LARGE SCALE GENOMIC DNA]</scope>
    <source>
        <strain evidence="3 4">HMF5405</strain>
    </source>
</reference>
<dbReference type="Proteomes" id="UP000664628">
    <property type="component" value="Unassembled WGS sequence"/>
</dbReference>
<dbReference type="EMBL" id="JAFMYW010000006">
    <property type="protein sequence ID" value="MBO0950720.1"/>
    <property type="molecule type" value="Genomic_DNA"/>
</dbReference>
<sequence>MTNEPLTTRQYTTEKPHRPASAAVKPIRKERQPANSATQRQPDWLVITVGLLFLSSMIIALLVYKEY</sequence>
<evidence type="ECO:0000256" key="2">
    <source>
        <dbReference type="SAM" id="Phobius"/>
    </source>
</evidence>
<accession>A0ABS3JL45</accession>
<evidence type="ECO:0000313" key="4">
    <source>
        <dbReference type="Proteomes" id="UP000664628"/>
    </source>
</evidence>
<evidence type="ECO:0000256" key="1">
    <source>
        <dbReference type="SAM" id="MobiDB-lite"/>
    </source>
</evidence>
<keyword evidence="2" id="KW-1133">Transmembrane helix</keyword>
<keyword evidence="4" id="KW-1185">Reference proteome</keyword>
<feature type="region of interest" description="Disordered" evidence="1">
    <location>
        <begin position="1"/>
        <end position="39"/>
    </location>
</feature>
<keyword evidence="2" id="KW-0812">Transmembrane</keyword>
<gene>
    <name evidence="3" type="ORF">J2I46_19170</name>
</gene>
<protein>
    <submittedName>
        <fullName evidence="3">Uncharacterized protein</fullName>
    </submittedName>
</protein>
<keyword evidence="2" id="KW-0472">Membrane</keyword>
<name>A0ABS3JL45_9BACT</name>
<feature type="transmembrane region" description="Helical" evidence="2">
    <location>
        <begin position="44"/>
        <end position="64"/>
    </location>
</feature>
<proteinExistence type="predicted"/>
<comment type="caution">
    <text evidence="3">The sequence shown here is derived from an EMBL/GenBank/DDBJ whole genome shotgun (WGS) entry which is preliminary data.</text>
</comment>